<dbReference type="EMBL" id="ML769649">
    <property type="protein sequence ID" value="KAE9390710.1"/>
    <property type="molecule type" value="Genomic_DNA"/>
</dbReference>
<evidence type="ECO:0008006" key="3">
    <source>
        <dbReference type="Google" id="ProtNLM"/>
    </source>
</evidence>
<name>A0A6A4GZB9_9AGAR</name>
<reference evidence="1" key="1">
    <citation type="journal article" date="2019" name="Environ. Microbiol.">
        <title>Fungal ecological strategies reflected in gene transcription - a case study of two litter decomposers.</title>
        <authorList>
            <person name="Barbi F."/>
            <person name="Kohler A."/>
            <person name="Barry K."/>
            <person name="Baskaran P."/>
            <person name="Daum C."/>
            <person name="Fauchery L."/>
            <person name="Ihrmark K."/>
            <person name="Kuo A."/>
            <person name="LaButti K."/>
            <person name="Lipzen A."/>
            <person name="Morin E."/>
            <person name="Grigoriev I.V."/>
            <person name="Henrissat B."/>
            <person name="Lindahl B."/>
            <person name="Martin F."/>
        </authorList>
    </citation>
    <scope>NUCLEOTIDE SEQUENCE</scope>
    <source>
        <strain evidence="1">JB14</strain>
    </source>
</reference>
<gene>
    <name evidence="1" type="ORF">BT96DRAFT_833096</name>
</gene>
<dbReference type="AlphaFoldDB" id="A0A6A4GZB9"/>
<evidence type="ECO:0000313" key="1">
    <source>
        <dbReference type="EMBL" id="KAE9390710.1"/>
    </source>
</evidence>
<keyword evidence="2" id="KW-1185">Reference proteome</keyword>
<feature type="non-terminal residue" evidence="1">
    <location>
        <position position="1"/>
    </location>
</feature>
<dbReference type="Proteomes" id="UP000799118">
    <property type="component" value="Unassembled WGS sequence"/>
</dbReference>
<proteinExistence type="predicted"/>
<protein>
    <recommendedName>
        <fullName evidence="3">2OGFeDO JBP1/TET oxygenase domain-containing protein</fullName>
    </recommendedName>
</protein>
<organism evidence="1 2">
    <name type="scientific">Gymnopus androsaceus JB14</name>
    <dbReference type="NCBI Taxonomy" id="1447944"/>
    <lineage>
        <taxon>Eukaryota</taxon>
        <taxon>Fungi</taxon>
        <taxon>Dikarya</taxon>
        <taxon>Basidiomycota</taxon>
        <taxon>Agaricomycotina</taxon>
        <taxon>Agaricomycetes</taxon>
        <taxon>Agaricomycetidae</taxon>
        <taxon>Agaricales</taxon>
        <taxon>Marasmiineae</taxon>
        <taxon>Omphalotaceae</taxon>
        <taxon>Gymnopus</taxon>
    </lineage>
</organism>
<accession>A0A6A4GZB9</accession>
<dbReference type="OrthoDB" id="3245313at2759"/>
<dbReference type="Gene3D" id="3.60.130.30">
    <property type="match status" value="1"/>
</dbReference>
<evidence type="ECO:0000313" key="2">
    <source>
        <dbReference type="Proteomes" id="UP000799118"/>
    </source>
</evidence>
<sequence length="272" mass="30648">GRPRDPNWMRNINEEVARVLEKARVNLKLSAKQAYNRRGNFTAIAIGYSHGGGQTEPSNTKHSKRNLQVLESLLENPAVQRLSGIANSAYKRFCPGMFAEYKQNDEELRCWKPSLRKNFRNTVFAATTFNLGPRSTTDDHVDHGNYAPGGCAISCVGPFDDCHGGELVLWNLGIILRFPAATSVIINSALIRHSNLPIQAGERRYSITQYSAGALFRFRYNGFQNDKDLLARASPKEKEQWVKENTQRWQGALKKFRVWLPLSKGLSASIHT</sequence>